<evidence type="ECO:0000313" key="5">
    <source>
        <dbReference type="Proteomes" id="UP000614424"/>
    </source>
</evidence>
<dbReference type="PROSITE" id="PS50110">
    <property type="entry name" value="RESPONSE_REGULATORY"/>
    <property type="match status" value="1"/>
</dbReference>
<dbReference type="InterPro" id="IPR011006">
    <property type="entry name" value="CheY-like_superfamily"/>
</dbReference>
<comment type="caution">
    <text evidence="4">The sequence shown here is derived from an EMBL/GenBank/DDBJ whole genome shotgun (WGS) entry which is preliminary data.</text>
</comment>
<gene>
    <name evidence="4" type="ORF">H8E41_08585</name>
</gene>
<feature type="domain" description="Response regulatory" evidence="3">
    <location>
        <begin position="5"/>
        <end position="119"/>
    </location>
</feature>
<dbReference type="AlphaFoldDB" id="A0A8J6NBY0"/>
<sequence length="120" mass="13257">MNRNSILIVDDEKLIIKSLKINLSREGFDVSTAETVDQALAIIQSKHIDIILSDYLIGSNTGAYLTEKAKEIQPDARIIIFSGHKDPPAIEKTLALGADLFISKPFDLETLLKIIASLHE</sequence>
<protein>
    <submittedName>
        <fullName evidence="4">Response regulator</fullName>
    </submittedName>
</protein>
<dbReference type="PANTHER" id="PTHR44591:SF3">
    <property type="entry name" value="RESPONSE REGULATORY DOMAIN-CONTAINING PROTEIN"/>
    <property type="match status" value="1"/>
</dbReference>
<evidence type="ECO:0000259" key="3">
    <source>
        <dbReference type="PROSITE" id="PS50110"/>
    </source>
</evidence>
<dbReference type="SMART" id="SM00448">
    <property type="entry name" value="REC"/>
    <property type="match status" value="1"/>
</dbReference>
<evidence type="ECO:0000313" key="4">
    <source>
        <dbReference type="EMBL" id="MBC8317951.1"/>
    </source>
</evidence>
<keyword evidence="1 2" id="KW-0597">Phosphoprotein</keyword>
<dbReference type="Proteomes" id="UP000614424">
    <property type="component" value="Unassembled WGS sequence"/>
</dbReference>
<organism evidence="4 5">
    <name type="scientific">Candidatus Desulfobia pelagia</name>
    <dbReference type="NCBI Taxonomy" id="2841692"/>
    <lineage>
        <taxon>Bacteria</taxon>
        <taxon>Pseudomonadati</taxon>
        <taxon>Thermodesulfobacteriota</taxon>
        <taxon>Desulfobulbia</taxon>
        <taxon>Desulfobulbales</taxon>
        <taxon>Desulfobulbaceae</taxon>
        <taxon>Candidatus Desulfobia</taxon>
    </lineage>
</organism>
<proteinExistence type="predicted"/>
<dbReference type="PANTHER" id="PTHR44591">
    <property type="entry name" value="STRESS RESPONSE REGULATOR PROTEIN 1"/>
    <property type="match status" value="1"/>
</dbReference>
<accession>A0A8J6NBY0</accession>
<dbReference type="Gene3D" id="3.40.50.2300">
    <property type="match status" value="1"/>
</dbReference>
<dbReference type="Pfam" id="PF00072">
    <property type="entry name" value="Response_reg"/>
    <property type="match status" value="1"/>
</dbReference>
<evidence type="ECO:0000256" key="2">
    <source>
        <dbReference type="PROSITE-ProRule" id="PRU00169"/>
    </source>
</evidence>
<reference evidence="4 5" key="1">
    <citation type="submission" date="2020-08" db="EMBL/GenBank/DDBJ databases">
        <title>Bridging the membrane lipid divide: bacteria of the FCB group superphylum have the potential to synthesize archaeal ether lipids.</title>
        <authorList>
            <person name="Villanueva L."/>
            <person name="Von Meijenfeldt F.A.B."/>
            <person name="Westbye A.B."/>
            <person name="Yadav S."/>
            <person name="Hopmans E.C."/>
            <person name="Dutilh B.E."/>
            <person name="Sinninghe Damste J.S."/>
        </authorList>
    </citation>
    <scope>NUCLEOTIDE SEQUENCE [LARGE SCALE GENOMIC DNA]</scope>
    <source>
        <strain evidence="4">NIOZ-UU47</strain>
    </source>
</reference>
<dbReference type="SUPFAM" id="SSF52172">
    <property type="entry name" value="CheY-like"/>
    <property type="match status" value="1"/>
</dbReference>
<evidence type="ECO:0000256" key="1">
    <source>
        <dbReference type="ARBA" id="ARBA00022553"/>
    </source>
</evidence>
<name>A0A8J6NBY0_9BACT</name>
<feature type="modified residue" description="4-aspartylphosphate" evidence="2">
    <location>
        <position position="54"/>
    </location>
</feature>
<dbReference type="EMBL" id="JACNJZ010000118">
    <property type="protein sequence ID" value="MBC8317951.1"/>
    <property type="molecule type" value="Genomic_DNA"/>
</dbReference>
<dbReference type="GO" id="GO:0000160">
    <property type="term" value="P:phosphorelay signal transduction system"/>
    <property type="evidence" value="ECO:0007669"/>
    <property type="project" value="InterPro"/>
</dbReference>
<dbReference type="InterPro" id="IPR050595">
    <property type="entry name" value="Bact_response_regulator"/>
</dbReference>
<dbReference type="InterPro" id="IPR001789">
    <property type="entry name" value="Sig_transdc_resp-reg_receiver"/>
</dbReference>